<dbReference type="AlphaFoldDB" id="A0A1F7XZM5"/>
<sequence length="88" mass="10102">MHEICQEIANAKIEDVISAKDFYLRIEGKDYIITVTSPEHAHLYNEGQEEQQTAFIVGDLSDPVKICQTLSETPFEQLRPFLTMQEES</sequence>
<evidence type="ECO:0000313" key="1">
    <source>
        <dbReference type="EMBL" id="OGM20410.1"/>
    </source>
</evidence>
<accession>A0A1F7XZM5</accession>
<dbReference type="EMBL" id="MGGE01000042">
    <property type="protein sequence ID" value="OGM20410.1"/>
    <property type="molecule type" value="Genomic_DNA"/>
</dbReference>
<dbReference type="Proteomes" id="UP000178419">
    <property type="component" value="Unassembled WGS sequence"/>
</dbReference>
<gene>
    <name evidence="1" type="ORF">A2714_01695</name>
</gene>
<comment type="caution">
    <text evidence="1">The sequence shown here is derived from an EMBL/GenBank/DDBJ whole genome shotgun (WGS) entry which is preliminary data.</text>
</comment>
<reference evidence="1 2" key="1">
    <citation type="journal article" date="2016" name="Nat. Commun.">
        <title>Thousands of microbial genomes shed light on interconnected biogeochemical processes in an aquifer system.</title>
        <authorList>
            <person name="Anantharaman K."/>
            <person name="Brown C.T."/>
            <person name="Hug L.A."/>
            <person name="Sharon I."/>
            <person name="Castelle C.J."/>
            <person name="Probst A.J."/>
            <person name="Thomas B.C."/>
            <person name="Singh A."/>
            <person name="Wilkins M.J."/>
            <person name="Karaoz U."/>
            <person name="Brodie E.L."/>
            <person name="Williams K.H."/>
            <person name="Hubbard S.S."/>
            <person name="Banfield J.F."/>
        </authorList>
    </citation>
    <scope>NUCLEOTIDE SEQUENCE [LARGE SCALE GENOMIC DNA]</scope>
</reference>
<evidence type="ECO:0000313" key="2">
    <source>
        <dbReference type="Proteomes" id="UP000178419"/>
    </source>
</evidence>
<protein>
    <submittedName>
        <fullName evidence="1">Uncharacterized protein</fullName>
    </submittedName>
</protein>
<name>A0A1F7XZM5_9BACT</name>
<organism evidence="1 2">
    <name type="scientific">Candidatus Woesebacteria bacterium RIFCSPHIGHO2_01_FULL_38_9</name>
    <dbReference type="NCBI Taxonomy" id="1802492"/>
    <lineage>
        <taxon>Bacteria</taxon>
        <taxon>Candidatus Woeseibacteriota</taxon>
    </lineage>
</organism>
<proteinExistence type="predicted"/>